<dbReference type="OMA" id="TTKHIDM"/>
<proteinExistence type="predicted"/>
<evidence type="ECO:0000313" key="2">
    <source>
        <dbReference type="Proteomes" id="UP000683925"/>
    </source>
</evidence>
<dbReference type="InterPro" id="IPR007497">
    <property type="entry name" value="SIMPL/DUF541"/>
</dbReference>
<gene>
    <name evidence="1" type="ORF">POCTA_138.1.T0350147</name>
</gene>
<dbReference type="PANTHER" id="PTHR34387">
    <property type="entry name" value="SLR1258 PROTEIN"/>
    <property type="match status" value="1"/>
</dbReference>
<comment type="caution">
    <text evidence="1">The sequence shown here is derived from an EMBL/GenBank/DDBJ whole genome shotgun (WGS) entry which is preliminary data.</text>
</comment>
<organism evidence="1 2">
    <name type="scientific">Paramecium octaurelia</name>
    <dbReference type="NCBI Taxonomy" id="43137"/>
    <lineage>
        <taxon>Eukaryota</taxon>
        <taxon>Sar</taxon>
        <taxon>Alveolata</taxon>
        <taxon>Ciliophora</taxon>
        <taxon>Intramacronucleata</taxon>
        <taxon>Oligohymenophorea</taxon>
        <taxon>Peniculida</taxon>
        <taxon>Parameciidae</taxon>
        <taxon>Paramecium</taxon>
    </lineage>
</organism>
<dbReference type="Pfam" id="PF04402">
    <property type="entry name" value="SIMPL"/>
    <property type="match status" value="1"/>
</dbReference>
<name>A0A8S1U4Z0_PAROT</name>
<protein>
    <recommendedName>
        <fullName evidence="3">SIMPL domain-containing protein</fullName>
    </recommendedName>
</protein>
<dbReference type="OrthoDB" id="293665at2759"/>
<accession>A0A8S1U4Z0</accession>
<evidence type="ECO:0000313" key="1">
    <source>
        <dbReference type="EMBL" id="CAD8158359.1"/>
    </source>
</evidence>
<keyword evidence="2" id="KW-1185">Reference proteome</keyword>
<evidence type="ECO:0008006" key="3">
    <source>
        <dbReference type="Google" id="ProtNLM"/>
    </source>
</evidence>
<dbReference type="InterPro" id="IPR052022">
    <property type="entry name" value="26kDa_periplasmic_antigen"/>
</dbReference>
<dbReference type="EMBL" id="CAJJDP010000035">
    <property type="protein sequence ID" value="CAD8158359.1"/>
    <property type="molecule type" value="Genomic_DNA"/>
</dbReference>
<sequence>MILLLFFISAVLSKSINPNKLDENEKYSDLKYHHHKNKFKIEVTGSGIVELQPTIGTVIFPIEFRDKKADNALYLANSLIFNAAEKIKWIFSDPRSFLDPKEEQSLKGSLELGIEPVLFDKYSIETGKQQISLIYNNKTGVEQYAVTNTLYITTKHIDMINKIIVECVNSGLNRGVKVNYSNNQTEVDKAKDKALKLAIKDAKRKAKNIARSLNLEIHEYLKFKYLIDQNNAATDQCDPKAAEMVNQATCIPNESAKNYFRVDVELAVLLK</sequence>
<reference evidence="1" key="1">
    <citation type="submission" date="2021-01" db="EMBL/GenBank/DDBJ databases">
        <authorList>
            <consortium name="Genoscope - CEA"/>
            <person name="William W."/>
        </authorList>
    </citation>
    <scope>NUCLEOTIDE SEQUENCE</scope>
</reference>
<dbReference type="Proteomes" id="UP000683925">
    <property type="component" value="Unassembled WGS sequence"/>
</dbReference>
<dbReference type="GO" id="GO:0006974">
    <property type="term" value="P:DNA damage response"/>
    <property type="evidence" value="ECO:0007669"/>
    <property type="project" value="TreeGrafter"/>
</dbReference>
<dbReference type="PANTHER" id="PTHR34387:SF2">
    <property type="entry name" value="SLR1258 PROTEIN"/>
    <property type="match status" value="1"/>
</dbReference>
<dbReference type="AlphaFoldDB" id="A0A8S1U4Z0"/>